<dbReference type="InterPro" id="IPR036425">
    <property type="entry name" value="MoaB/Mog-like_dom_sf"/>
</dbReference>
<proteinExistence type="predicted"/>
<dbReference type="SMART" id="SM00852">
    <property type="entry name" value="MoCF_biosynth"/>
    <property type="match status" value="1"/>
</dbReference>
<dbReference type="Gene3D" id="3.40.980.10">
    <property type="entry name" value="MoaB/Mog-like domain"/>
    <property type="match status" value="1"/>
</dbReference>
<evidence type="ECO:0000313" key="2">
    <source>
        <dbReference type="EMBL" id="RUS67805.1"/>
    </source>
</evidence>
<evidence type="ECO:0000259" key="1">
    <source>
        <dbReference type="SMART" id="SM00852"/>
    </source>
</evidence>
<organism evidence="2 3">
    <name type="scientific">Saezia sanguinis</name>
    <dbReference type="NCBI Taxonomy" id="1965230"/>
    <lineage>
        <taxon>Bacteria</taxon>
        <taxon>Pseudomonadati</taxon>
        <taxon>Pseudomonadota</taxon>
        <taxon>Betaproteobacteria</taxon>
        <taxon>Burkholderiales</taxon>
        <taxon>Saeziaceae</taxon>
        <taxon>Saezia</taxon>
    </lineage>
</organism>
<name>A0A433SGD9_9BURK</name>
<dbReference type="SUPFAM" id="SSF53218">
    <property type="entry name" value="Molybdenum cofactor biosynthesis proteins"/>
    <property type="match status" value="1"/>
</dbReference>
<sequence>MSTDLAPASQAVKNFGLILIGDELLSGRRADKHFPKVIELLAERGLQLSWMHCVGDEPQRIIEELQWAFESGDIVFSCGGIGATPDDHTRQCAAQALGVPLHLHPDAKPLILERAREMAQERGYAFDESAPDTLQRLNMGVFPEGASIIPNPYNKIPGFNVHDVHFMPGFPVMAWPMIEWVLDHYYAGQLQPIAHAERSIIVYGMGEATLTPLMVHLEKVFPGIKIFSLPSVNHPVHGAHIELGVKGAPELVNQAFMTMLSELKALPVRLGPELVQKHNTGA</sequence>
<accession>A0A433SGD9</accession>
<dbReference type="AlphaFoldDB" id="A0A433SGD9"/>
<protein>
    <submittedName>
        <fullName evidence="2">CinA-like protein</fullName>
    </submittedName>
</protein>
<dbReference type="RefSeq" id="WP_126977494.1">
    <property type="nucleotide sequence ID" value="NZ_PQSP01000001.1"/>
</dbReference>
<dbReference type="CDD" id="cd00885">
    <property type="entry name" value="cinA"/>
    <property type="match status" value="1"/>
</dbReference>
<dbReference type="InterPro" id="IPR001453">
    <property type="entry name" value="MoaB/Mog_dom"/>
</dbReference>
<dbReference type="EMBL" id="PQSP01000001">
    <property type="protein sequence ID" value="RUS67805.1"/>
    <property type="molecule type" value="Genomic_DNA"/>
</dbReference>
<dbReference type="Pfam" id="PF00994">
    <property type="entry name" value="MoCF_biosynth"/>
    <property type="match status" value="1"/>
</dbReference>
<dbReference type="PANTHER" id="PTHR13939:SF0">
    <property type="entry name" value="NMN AMIDOHYDROLASE-LIKE PROTEIN YFAY"/>
    <property type="match status" value="1"/>
</dbReference>
<keyword evidence="3" id="KW-1185">Reference proteome</keyword>
<evidence type="ECO:0000313" key="3">
    <source>
        <dbReference type="Proteomes" id="UP000286947"/>
    </source>
</evidence>
<dbReference type="OrthoDB" id="9801454at2"/>
<feature type="domain" description="MoaB/Mog" evidence="1">
    <location>
        <begin position="16"/>
        <end position="189"/>
    </location>
</feature>
<reference evidence="2 3" key="1">
    <citation type="submission" date="2018-01" db="EMBL/GenBank/DDBJ databases">
        <title>Saezia sanguinis gen. nov., sp. nov., in the order Burkholderiales isolated from human blood.</title>
        <authorList>
            <person name="Medina-Pascual M.J."/>
            <person name="Valdezate S."/>
            <person name="Monzon S."/>
            <person name="Cuesta I."/>
            <person name="Carrasco G."/>
            <person name="Villalon P."/>
            <person name="Saez-Nieto J.A."/>
        </authorList>
    </citation>
    <scope>NUCLEOTIDE SEQUENCE [LARGE SCALE GENOMIC DNA]</scope>
    <source>
        <strain evidence="2 3">CNM695-12</strain>
    </source>
</reference>
<dbReference type="PANTHER" id="PTHR13939">
    <property type="entry name" value="NICOTINAMIDE-NUCLEOTIDE AMIDOHYDROLASE PNCC"/>
    <property type="match status" value="1"/>
</dbReference>
<dbReference type="Proteomes" id="UP000286947">
    <property type="component" value="Unassembled WGS sequence"/>
</dbReference>
<gene>
    <name evidence="2" type="primary">cinA</name>
    <name evidence="2" type="ORF">CUZ56_00284</name>
</gene>
<dbReference type="InterPro" id="IPR050101">
    <property type="entry name" value="CinA"/>
</dbReference>
<comment type="caution">
    <text evidence="2">The sequence shown here is derived from an EMBL/GenBank/DDBJ whole genome shotgun (WGS) entry which is preliminary data.</text>
</comment>